<dbReference type="RefSeq" id="WP_020270322.1">
    <property type="nucleotide sequence ID" value="NZ_KE354051.1"/>
</dbReference>
<dbReference type="AlphaFoldDB" id="S4NT77"/>
<evidence type="ECO:0000313" key="3">
    <source>
        <dbReference type="Proteomes" id="UP000015001"/>
    </source>
</evidence>
<organism evidence="2 3">
    <name type="scientific">Streptomyces afghaniensis 772</name>
    <dbReference type="NCBI Taxonomy" id="1283301"/>
    <lineage>
        <taxon>Bacteria</taxon>
        <taxon>Bacillati</taxon>
        <taxon>Actinomycetota</taxon>
        <taxon>Actinomycetes</taxon>
        <taxon>Kitasatosporales</taxon>
        <taxon>Streptomycetaceae</taxon>
        <taxon>Streptomyces</taxon>
    </lineage>
</organism>
<evidence type="ECO:0000313" key="2">
    <source>
        <dbReference type="EMBL" id="EPJ41629.1"/>
    </source>
</evidence>
<feature type="compositionally biased region" description="Low complexity" evidence="1">
    <location>
        <begin position="185"/>
        <end position="194"/>
    </location>
</feature>
<protein>
    <submittedName>
        <fullName evidence="2">Uncharacterized protein</fullName>
    </submittedName>
</protein>
<accession>S4NT77</accession>
<reference evidence="2 3" key="1">
    <citation type="submission" date="2013-02" db="EMBL/GenBank/DDBJ databases">
        <title>Draft Genome Sequence of Streptomyces afghaniensis, Which Produces Compounds of the Julimycin B-Complex.</title>
        <authorList>
            <person name="Gruening B.A."/>
            <person name="Praeg A."/>
            <person name="Erxleben A."/>
            <person name="Guenther S."/>
            <person name="Fiedler H.-P."/>
            <person name="Goodfellow M."/>
            <person name="Mueller M."/>
        </authorList>
    </citation>
    <scope>NUCLEOTIDE SEQUENCE [LARGE SCALE GENOMIC DNA]</scope>
    <source>
        <strain evidence="2 3">772</strain>
    </source>
</reference>
<dbReference type="EMBL" id="AOPY01001309">
    <property type="protein sequence ID" value="EPJ41629.1"/>
    <property type="molecule type" value="Genomic_DNA"/>
</dbReference>
<evidence type="ECO:0000256" key="1">
    <source>
        <dbReference type="SAM" id="MobiDB-lite"/>
    </source>
</evidence>
<feature type="region of interest" description="Disordered" evidence="1">
    <location>
        <begin position="185"/>
        <end position="204"/>
    </location>
</feature>
<feature type="region of interest" description="Disordered" evidence="1">
    <location>
        <begin position="25"/>
        <end position="47"/>
    </location>
</feature>
<comment type="caution">
    <text evidence="2">The sequence shown here is derived from an EMBL/GenBank/DDBJ whole genome shotgun (WGS) entry which is preliminary data.</text>
</comment>
<dbReference type="OrthoDB" id="3542391at2"/>
<name>S4NT77_9ACTN</name>
<dbReference type="Proteomes" id="UP000015001">
    <property type="component" value="Unassembled WGS sequence"/>
</dbReference>
<keyword evidence="3" id="KW-1185">Reference proteome</keyword>
<sequence length="204" mass="22031">MTVARVPMGLDELVEHWTLPKTISISSQGAQDEPDGHSPTTYGDPMDPEALNDLVQTGSAAIVAAMVTDAWQTARVRTVRLFQRGGRDPQEIEAQLDRSVARVTREGTEAAREGQVTRWRDDLEDLLSEYPDAADDLRALVREVKARLPQVQQQWVQNITASAPGSIAQGAYGNIINHSGSLSVTAATGSGADSAAEDRQGRRA</sequence>
<dbReference type="HOGENOM" id="CLU_116294_1_0_11"/>
<proteinExistence type="predicted"/>
<gene>
    <name evidence="2" type="ORF">STAFG_1322</name>
</gene>
<dbReference type="PATRIC" id="fig|1283301.3.peg.1301"/>